<dbReference type="PANTHER" id="PTHR42943">
    <property type="entry name" value="GLUTATHIONE S-TRANSFERASE KAPPA"/>
    <property type="match status" value="1"/>
</dbReference>
<dbReference type="GO" id="GO:0018845">
    <property type="term" value="F:2-hydroxychromene-2-carboxylate isomerase activity"/>
    <property type="evidence" value="ECO:0007669"/>
    <property type="project" value="UniProtKB-UniRule"/>
</dbReference>
<dbReference type="InterPro" id="IPR044087">
    <property type="entry name" value="NahD-like"/>
</dbReference>
<dbReference type="Pfam" id="PF01323">
    <property type="entry name" value="DSBA"/>
    <property type="match status" value="1"/>
</dbReference>
<dbReference type="Proteomes" id="UP000594459">
    <property type="component" value="Chromosome"/>
</dbReference>
<dbReference type="PIRSF" id="PIRSF006386">
    <property type="entry name" value="HCCAis_GSTk"/>
    <property type="match status" value="1"/>
</dbReference>
<dbReference type="GO" id="GO:1901170">
    <property type="term" value="P:naphthalene catabolic process"/>
    <property type="evidence" value="ECO:0007669"/>
    <property type="project" value="InterPro"/>
</dbReference>
<dbReference type="EMBL" id="CP064654">
    <property type="protein sequence ID" value="QPC97828.1"/>
    <property type="molecule type" value="Genomic_DNA"/>
</dbReference>
<dbReference type="InterPro" id="IPR014440">
    <property type="entry name" value="HCCAis_GSTk"/>
</dbReference>
<dbReference type="Gene3D" id="3.40.30.10">
    <property type="entry name" value="Glutaredoxin"/>
    <property type="match status" value="1"/>
</dbReference>
<evidence type="ECO:0000313" key="3">
    <source>
        <dbReference type="EMBL" id="QPC97828.1"/>
    </source>
</evidence>
<dbReference type="RefSeq" id="WP_200980838.1">
    <property type="nucleotide sequence ID" value="NZ_CP064654.1"/>
</dbReference>
<dbReference type="InterPro" id="IPR001853">
    <property type="entry name" value="DSBA-like_thioredoxin_dom"/>
</dbReference>
<dbReference type="GO" id="GO:0004602">
    <property type="term" value="F:glutathione peroxidase activity"/>
    <property type="evidence" value="ECO:0007669"/>
    <property type="project" value="TreeGrafter"/>
</dbReference>
<evidence type="ECO:0000256" key="1">
    <source>
        <dbReference type="PIRNR" id="PIRNR006386"/>
    </source>
</evidence>
<dbReference type="AlphaFoldDB" id="A0A7S8F2K6"/>
<proteinExistence type="inferred from homology"/>
<sequence>MTKTVEYIFDFAGPNGYLAWYPLKEIVERTGAKLVVTPVLLGGMHKLTGNSPPMMRDADVKGKVAYASLEFNRFLDRHGMTRFTIPKAFPFNSILLQRVLVAAADEEERQALVDALLPAVWERGLNCGDVDAVAAELAAAGFDAQRLLEATQGPEVKQRLIDNTEGAVARGTFGIPTYFVGEEMWFGKERLAQIEEYLGGGKP</sequence>
<feature type="domain" description="DSBA-like thioredoxin" evidence="2">
    <location>
        <begin position="4"/>
        <end position="198"/>
    </location>
</feature>
<reference evidence="3 4" key="1">
    <citation type="submission" date="2020-11" db="EMBL/GenBank/DDBJ databases">
        <title>The genome sequence of Erythrobacter sp. 6D36.</title>
        <authorList>
            <person name="Liu Y."/>
        </authorList>
    </citation>
    <scope>NUCLEOTIDE SEQUENCE [LARGE SCALE GENOMIC DNA]</scope>
    <source>
        <strain evidence="3 4">6D36</strain>
    </source>
</reference>
<keyword evidence="1 3" id="KW-0413">Isomerase</keyword>
<dbReference type="GO" id="GO:0004364">
    <property type="term" value="F:glutathione transferase activity"/>
    <property type="evidence" value="ECO:0007669"/>
    <property type="project" value="TreeGrafter"/>
</dbReference>
<dbReference type="KEGG" id="qso:IRL76_07910"/>
<name>A0A7S8F2K6_9SPHN</name>
<comment type="catalytic activity">
    <reaction evidence="1">
        <text>2-hydroxychromene-2-carboxylate = (3E)-4-(2-hydroxyphenyl)-2-oxobut-3-enoate</text>
        <dbReference type="Rhea" id="RHEA:27401"/>
        <dbReference type="ChEBI" id="CHEBI:59350"/>
        <dbReference type="ChEBI" id="CHEBI:59353"/>
        <dbReference type="EC" id="5.99.1.4"/>
    </reaction>
</comment>
<protein>
    <recommendedName>
        <fullName evidence="1">2-hydroxychromene-2-carboxylate isomerase</fullName>
        <ecNumber evidence="1">5.99.1.4</ecNumber>
    </recommendedName>
</protein>
<dbReference type="InterPro" id="IPR051924">
    <property type="entry name" value="GST_Kappa/NadH"/>
</dbReference>
<dbReference type="InterPro" id="IPR036249">
    <property type="entry name" value="Thioredoxin-like_sf"/>
</dbReference>
<dbReference type="EC" id="5.99.1.4" evidence="1"/>
<keyword evidence="4" id="KW-1185">Reference proteome</keyword>
<dbReference type="SUPFAM" id="SSF52833">
    <property type="entry name" value="Thioredoxin-like"/>
    <property type="match status" value="1"/>
</dbReference>
<dbReference type="GO" id="GO:0006749">
    <property type="term" value="P:glutathione metabolic process"/>
    <property type="evidence" value="ECO:0007669"/>
    <property type="project" value="TreeGrafter"/>
</dbReference>
<dbReference type="CDD" id="cd03022">
    <property type="entry name" value="DsbA_HCCA_Iso"/>
    <property type="match status" value="1"/>
</dbReference>
<evidence type="ECO:0000313" key="4">
    <source>
        <dbReference type="Proteomes" id="UP000594459"/>
    </source>
</evidence>
<organism evidence="3 4">
    <name type="scientific">Qipengyuania soli</name>
    <dbReference type="NCBI Taxonomy" id="2782568"/>
    <lineage>
        <taxon>Bacteria</taxon>
        <taxon>Pseudomonadati</taxon>
        <taxon>Pseudomonadota</taxon>
        <taxon>Alphaproteobacteria</taxon>
        <taxon>Sphingomonadales</taxon>
        <taxon>Erythrobacteraceae</taxon>
        <taxon>Qipengyuania</taxon>
    </lineage>
</organism>
<dbReference type="PANTHER" id="PTHR42943:SF2">
    <property type="entry name" value="GLUTATHIONE S-TRANSFERASE KAPPA 1"/>
    <property type="match status" value="1"/>
</dbReference>
<gene>
    <name evidence="3" type="ORF">IRL76_07910</name>
</gene>
<evidence type="ECO:0000259" key="2">
    <source>
        <dbReference type="Pfam" id="PF01323"/>
    </source>
</evidence>
<comment type="similarity">
    <text evidence="1">Belongs to the GST superfamily. NadH family.</text>
</comment>
<accession>A0A7S8F2K6</accession>